<dbReference type="PANTHER" id="PTHR10989:SF16">
    <property type="entry name" value="AT02829P-RELATED"/>
    <property type="match status" value="1"/>
</dbReference>
<dbReference type="InterPro" id="IPR006838">
    <property type="entry name" value="ADTRP_AIG1"/>
</dbReference>
<dbReference type="PANTHER" id="PTHR10989">
    <property type="entry name" value="ANDROGEN-INDUCED PROTEIN 1-RELATED"/>
    <property type="match status" value="1"/>
</dbReference>
<dbReference type="EMBL" id="KE361643">
    <property type="protein sequence ID" value="EPQ26761.1"/>
    <property type="molecule type" value="Genomic_DNA"/>
</dbReference>
<dbReference type="Proteomes" id="UP000053664">
    <property type="component" value="Unassembled WGS sequence"/>
</dbReference>
<organism evidence="5 6">
    <name type="scientific">Pseudozyma flocculosa PF-1</name>
    <dbReference type="NCBI Taxonomy" id="1277687"/>
    <lineage>
        <taxon>Eukaryota</taxon>
        <taxon>Fungi</taxon>
        <taxon>Dikarya</taxon>
        <taxon>Basidiomycota</taxon>
        <taxon>Ustilaginomycotina</taxon>
        <taxon>Ustilaginomycetes</taxon>
        <taxon>Ustilaginales</taxon>
        <taxon>Ustilaginaceae</taxon>
        <taxon>Pseudozyma</taxon>
    </lineage>
</organism>
<dbReference type="OrthoDB" id="1898221at2759"/>
<dbReference type="GeneID" id="19319826"/>
<gene>
    <name evidence="5" type="ORF">PFL1_05740</name>
</gene>
<name>A0A061H824_9BASI</name>
<dbReference type="RefSeq" id="XP_007881466.1">
    <property type="nucleotide sequence ID" value="XM_007883275.1"/>
</dbReference>
<dbReference type="GO" id="GO:0016020">
    <property type="term" value="C:membrane"/>
    <property type="evidence" value="ECO:0007669"/>
    <property type="project" value="InterPro"/>
</dbReference>
<evidence type="ECO:0000256" key="2">
    <source>
        <dbReference type="ARBA" id="ARBA00022692"/>
    </source>
</evidence>
<keyword evidence="2" id="KW-0812">Transmembrane</keyword>
<keyword evidence="3" id="KW-1133">Transmembrane helix</keyword>
<accession>A0A061H824</accession>
<dbReference type="AlphaFoldDB" id="A0A061H824"/>
<evidence type="ECO:0000256" key="1">
    <source>
        <dbReference type="ARBA" id="ARBA00004127"/>
    </source>
</evidence>
<keyword evidence="4" id="KW-0472">Membrane</keyword>
<dbReference type="Pfam" id="PF04750">
    <property type="entry name" value="Far-17a_AIG1"/>
    <property type="match status" value="1"/>
</dbReference>
<evidence type="ECO:0000256" key="4">
    <source>
        <dbReference type="ARBA" id="ARBA00023136"/>
    </source>
</evidence>
<evidence type="ECO:0000256" key="3">
    <source>
        <dbReference type="ARBA" id="ARBA00022989"/>
    </source>
</evidence>
<proteinExistence type="predicted"/>
<protein>
    <submittedName>
        <fullName evidence="5">Uncharacterized protein</fullName>
    </submittedName>
</protein>
<evidence type="ECO:0000313" key="6">
    <source>
        <dbReference type="Proteomes" id="UP000053664"/>
    </source>
</evidence>
<reference evidence="5 6" key="1">
    <citation type="journal article" date="2013" name="Plant Cell">
        <title>The transition from a phytopathogenic smut ancestor to an anamorphic biocontrol agent deciphered by comparative whole-genome analysis.</title>
        <authorList>
            <person name="Lefebvre F."/>
            <person name="Joly D.L."/>
            <person name="Labbe C."/>
            <person name="Teichmann B."/>
            <person name="Linning R."/>
            <person name="Belzile F."/>
            <person name="Bakkeren G."/>
            <person name="Belanger R.R."/>
        </authorList>
    </citation>
    <scope>NUCLEOTIDE SEQUENCE [LARGE SCALE GENOMIC DNA]</scope>
    <source>
        <strain evidence="5 6">PF-1</strain>
    </source>
</reference>
<evidence type="ECO:0000313" key="5">
    <source>
        <dbReference type="EMBL" id="EPQ26761.1"/>
    </source>
</evidence>
<dbReference type="eggNOG" id="KOG3989">
    <property type="taxonomic scope" value="Eukaryota"/>
</dbReference>
<dbReference type="GO" id="GO:0012505">
    <property type="term" value="C:endomembrane system"/>
    <property type="evidence" value="ECO:0007669"/>
    <property type="project" value="UniProtKB-SubCell"/>
</dbReference>
<sequence length="267" mass="28691">MMASPSEDPRPFGALTAPLRLLLHATALYSSYFAFTHLGVLEQLLDSIIPDLFGGQSQFLTMNGLGATTATFAVALLRDLVPSLPLGWLKTALLSASLPYEFLITLLYWGLRLYDPSLVVPPKTIYDPADPGQVLRVENVPIPLAIDASLHGFPGLFLLIEYLAFSRARGGGSSDRHGNGDRGRKTRLAWCVAAGLAYVAWSEYCASINGHRAYPLLEALSAPQRLVLYSGCLAIVLAASVALEKVHDALHGHARGPTVQSGGKKRA</sequence>
<dbReference type="KEGG" id="pfp:PFL1_05740"/>
<dbReference type="HOGENOM" id="CLU_081915_1_0_1"/>
<comment type="subcellular location">
    <subcellularLocation>
        <location evidence="1">Endomembrane system</location>
        <topology evidence="1">Multi-pass membrane protein</topology>
    </subcellularLocation>
</comment>